<gene>
    <name evidence="2" type="ORF">WG622_01950</name>
</gene>
<name>A0ABU8QC73_9RHOB</name>
<dbReference type="RefSeq" id="WP_339402054.1">
    <property type="nucleotide sequence ID" value="NZ_JBBGAZ010000001.1"/>
</dbReference>
<dbReference type="Pfam" id="PF05036">
    <property type="entry name" value="SPOR"/>
    <property type="match status" value="1"/>
</dbReference>
<dbReference type="InterPro" id="IPR036680">
    <property type="entry name" value="SPOR-like_sf"/>
</dbReference>
<dbReference type="SUPFAM" id="SSF110997">
    <property type="entry name" value="Sporulation related repeat"/>
    <property type="match status" value="1"/>
</dbReference>
<accession>A0ABU8QC73</accession>
<comment type="caution">
    <text evidence="2">The sequence shown here is derived from an EMBL/GenBank/DDBJ whole genome shotgun (WGS) entry which is preliminary data.</text>
</comment>
<proteinExistence type="predicted"/>
<dbReference type="Gene3D" id="3.30.70.1070">
    <property type="entry name" value="Sporulation related repeat"/>
    <property type="match status" value="1"/>
</dbReference>
<protein>
    <submittedName>
        <fullName evidence="2">SPOR domain-containing protein</fullName>
    </submittedName>
</protein>
<dbReference type="PROSITE" id="PS51724">
    <property type="entry name" value="SPOR"/>
    <property type="match status" value="1"/>
</dbReference>
<dbReference type="EMBL" id="JBBGAZ010000001">
    <property type="protein sequence ID" value="MEJ5216992.1"/>
    <property type="molecule type" value="Genomic_DNA"/>
</dbReference>
<dbReference type="InterPro" id="IPR007730">
    <property type="entry name" value="SPOR-like_dom"/>
</dbReference>
<evidence type="ECO:0000313" key="3">
    <source>
        <dbReference type="Proteomes" id="UP001368270"/>
    </source>
</evidence>
<keyword evidence="3" id="KW-1185">Reference proteome</keyword>
<evidence type="ECO:0000259" key="1">
    <source>
        <dbReference type="PROSITE" id="PS51724"/>
    </source>
</evidence>
<feature type="domain" description="SPOR" evidence="1">
    <location>
        <begin position="222"/>
        <end position="307"/>
    </location>
</feature>
<organism evidence="2 3">
    <name type="scientific">Cognatishimia coralii</name>
    <dbReference type="NCBI Taxonomy" id="3083254"/>
    <lineage>
        <taxon>Bacteria</taxon>
        <taxon>Pseudomonadati</taxon>
        <taxon>Pseudomonadota</taxon>
        <taxon>Alphaproteobacteria</taxon>
        <taxon>Rhodobacterales</taxon>
        <taxon>Paracoccaceae</taxon>
        <taxon>Cognatishimia</taxon>
    </lineage>
</organism>
<reference evidence="2 3" key="1">
    <citation type="submission" date="2024-03" db="EMBL/GenBank/DDBJ databases">
        <title>Cognatishimia coralii sp. nov., a marine bacterium isolated from coral surrounding seawater.</title>
        <authorList>
            <person name="Liu X."/>
            <person name="Liu S."/>
            <person name="Sun H."/>
            <person name="Zhang Y."/>
        </authorList>
    </citation>
    <scope>NUCLEOTIDE SEQUENCE [LARGE SCALE GENOMIC DNA]</scope>
    <source>
        <strain evidence="2 3">D5M38</strain>
    </source>
</reference>
<evidence type="ECO:0000313" key="2">
    <source>
        <dbReference type="EMBL" id="MEJ5216992.1"/>
    </source>
</evidence>
<sequence>MGNDPQIADRAEAIMAQIPMDGPHSDSDPGAVLGTVTNWAGAAISLALIVGAVMWGHSLLSRDVSGVPVVRALDGPMREQPVDPGGSQAAHQGLSVNQVAAEGTAQAPGDRLVLAPNSVDLTSEDATLSSEAIDLAARTATRQSSGAEITAPKPIDLTGFATTSPSGKIQKDPIVGAGETYGPVRAVAGGLGKSLRPRLRPSASETVSAALPAVPAINDGSSLPAGTRLVQLGAFASPEIAQDQWQKLQSKFSAYLGDKDLIIQKAESGGKTFYRLRAVGFADLSDARRLCSALKAQNADCIPVVTR</sequence>
<dbReference type="Proteomes" id="UP001368270">
    <property type="component" value="Unassembled WGS sequence"/>
</dbReference>